<evidence type="ECO:0000313" key="2">
    <source>
        <dbReference type="EMBL" id="PNX77889.1"/>
    </source>
</evidence>
<protein>
    <submittedName>
        <fullName evidence="2">Ribokinase-like protein</fullName>
    </submittedName>
</protein>
<reference evidence="2 3" key="2">
    <citation type="journal article" date="2017" name="Front. Plant Sci.">
        <title>Gene Classification and Mining of Molecular Markers Useful in Red Clover (Trifolium pratense) Breeding.</title>
        <authorList>
            <person name="Istvanek J."/>
            <person name="Dluhosova J."/>
            <person name="Dluhos P."/>
            <person name="Patkova L."/>
            <person name="Nedelnik J."/>
            <person name="Repkova J."/>
        </authorList>
    </citation>
    <scope>NUCLEOTIDE SEQUENCE [LARGE SCALE GENOMIC DNA]</scope>
    <source>
        <strain evidence="3">cv. Tatra</strain>
        <tissue evidence="2">Young leaves</tissue>
    </source>
</reference>
<dbReference type="SUPFAM" id="SSF53613">
    <property type="entry name" value="Ribokinase-like"/>
    <property type="match status" value="1"/>
</dbReference>
<dbReference type="Gene3D" id="3.40.1190.20">
    <property type="match status" value="1"/>
</dbReference>
<organism evidence="2 3">
    <name type="scientific">Trifolium pratense</name>
    <name type="common">Red clover</name>
    <dbReference type="NCBI Taxonomy" id="57577"/>
    <lineage>
        <taxon>Eukaryota</taxon>
        <taxon>Viridiplantae</taxon>
        <taxon>Streptophyta</taxon>
        <taxon>Embryophyta</taxon>
        <taxon>Tracheophyta</taxon>
        <taxon>Spermatophyta</taxon>
        <taxon>Magnoliopsida</taxon>
        <taxon>eudicotyledons</taxon>
        <taxon>Gunneridae</taxon>
        <taxon>Pentapetalae</taxon>
        <taxon>rosids</taxon>
        <taxon>fabids</taxon>
        <taxon>Fabales</taxon>
        <taxon>Fabaceae</taxon>
        <taxon>Papilionoideae</taxon>
        <taxon>50 kb inversion clade</taxon>
        <taxon>NPAAA clade</taxon>
        <taxon>Hologalegina</taxon>
        <taxon>IRL clade</taxon>
        <taxon>Trifolieae</taxon>
        <taxon>Trifolium</taxon>
    </lineage>
</organism>
<dbReference type="Pfam" id="PF00294">
    <property type="entry name" value="PfkB"/>
    <property type="match status" value="1"/>
</dbReference>
<dbReference type="AlphaFoldDB" id="A0A2K3LH80"/>
<keyword evidence="2" id="KW-0808">Transferase</keyword>
<evidence type="ECO:0000313" key="3">
    <source>
        <dbReference type="Proteomes" id="UP000236291"/>
    </source>
</evidence>
<dbReference type="InterPro" id="IPR029056">
    <property type="entry name" value="Ribokinase-like"/>
</dbReference>
<feature type="domain" description="Carbohydrate kinase PfkB" evidence="1">
    <location>
        <begin position="4"/>
        <end position="51"/>
    </location>
</feature>
<dbReference type="Proteomes" id="UP000236291">
    <property type="component" value="Unassembled WGS sequence"/>
</dbReference>
<dbReference type="PANTHER" id="PTHR42774:SF7">
    <property type="entry name" value="PFKB FAMILY CARBOHYDRATE KINASE"/>
    <property type="match status" value="1"/>
</dbReference>
<keyword evidence="2" id="KW-0418">Kinase</keyword>
<reference evidence="2 3" key="1">
    <citation type="journal article" date="2014" name="Am. J. Bot.">
        <title>Genome assembly and annotation for red clover (Trifolium pratense; Fabaceae).</title>
        <authorList>
            <person name="Istvanek J."/>
            <person name="Jaros M."/>
            <person name="Krenek A."/>
            <person name="Repkova J."/>
        </authorList>
    </citation>
    <scope>NUCLEOTIDE SEQUENCE [LARGE SCALE GENOMIC DNA]</scope>
    <source>
        <strain evidence="3">cv. Tatra</strain>
        <tissue evidence="2">Young leaves</tissue>
    </source>
</reference>
<dbReference type="PANTHER" id="PTHR42774">
    <property type="entry name" value="PHOSPHOTRANSFERASE SYSTEM TRANSPORT PROTEIN"/>
    <property type="match status" value="1"/>
</dbReference>
<sequence>IQGGGNTGNALTCAARLGLKPRIISKVANDPQGRALMEELEAEGVDTSSFVVFIS</sequence>
<dbReference type="InterPro" id="IPR011611">
    <property type="entry name" value="PfkB_dom"/>
</dbReference>
<name>A0A2K3LH80_TRIPR</name>
<dbReference type="GO" id="GO:0016301">
    <property type="term" value="F:kinase activity"/>
    <property type="evidence" value="ECO:0007669"/>
    <property type="project" value="UniProtKB-KW"/>
</dbReference>
<dbReference type="InterPro" id="IPR052562">
    <property type="entry name" value="Ketohexokinase-related"/>
</dbReference>
<dbReference type="ExpressionAtlas" id="A0A2K3LH80">
    <property type="expression patterns" value="baseline"/>
</dbReference>
<proteinExistence type="predicted"/>
<feature type="non-terminal residue" evidence="2">
    <location>
        <position position="1"/>
    </location>
</feature>
<dbReference type="EMBL" id="ASHM01033109">
    <property type="protein sequence ID" value="PNX77889.1"/>
    <property type="molecule type" value="Genomic_DNA"/>
</dbReference>
<accession>A0A2K3LH80</accession>
<evidence type="ECO:0000259" key="1">
    <source>
        <dbReference type="Pfam" id="PF00294"/>
    </source>
</evidence>
<comment type="caution">
    <text evidence="2">The sequence shown here is derived from an EMBL/GenBank/DDBJ whole genome shotgun (WGS) entry which is preliminary data.</text>
</comment>
<gene>
    <name evidence="2" type="ORF">L195_g033860</name>
</gene>
<dbReference type="STRING" id="57577.A0A2K3LH80"/>